<dbReference type="AlphaFoldDB" id="A0AAJ7RFP3"/>
<protein>
    <submittedName>
        <fullName evidence="2">Uncharacterized protein LOC112494249 isoform X1</fullName>
    </submittedName>
</protein>
<dbReference type="RefSeq" id="XP_024940090.1">
    <property type="nucleotide sequence ID" value="XM_025084322.1"/>
</dbReference>
<dbReference type="KEGG" id="ccin:112494249"/>
<accession>A0AAJ7RFP3</accession>
<organism evidence="1 2">
    <name type="scientific">Cephus cinctus</name>
    <name type="common">Wheat stem sawfly</name>
    <dbReference type="NCBI Taxonomy" id="211228"/>
    <lineage>
        <taxon>Eukaryota</taxon>
        <taxon>Metazoa</taxon>
        <taxon>Ecdysozoa</taxon>
        <taxon>Arthropoda</taxon>
        <taxon>Hexapoda</taxon>
        <taxon>Insecta</taxon>
        <taxon>Pterygota</taxon>
        <taxon>Neoptera</taxon>
        <taxon>Endopterygota</taxon>
        <taxon>Hymenoptera</taxon>
        <taxon>Cephoidea</taxon>
        <taxon>Cephidae</taxon>
        <taxon>Cephus</taxon>
    </lineage>
</organism>
<keyword evidence="1" id="KW-1185">Reference proteome</keyword>
<sequence length="135" mass="15659">MGQVICMQKFLATELQLEKIRKSMYDNTRSIIAEFRELIGFNDKLQDGEYLNMTLRIMKNWCSDHTIKKAVNDFMRRLTTKNVEQFNSGVGKFEHIGGKASCMKLRVYEIMEAIILSKITNSSSNEDKRCLTSFT</sequence>
<dbReference type="GeneID" id="112494249"/>
<gene>
    <name evidence="2" type="primary">LOC112494249</name>
</gene>
<name>A0AAJ7RFP3_CEPCN</name>
<evidence type="ECO:0000313" key="2">
    <source>
        <dbReference type="RefSeq" id="XP_024940090.1"/>
    </source>
</evidence>
<reference evidence="2" key="1">
    <citation type="submission" date="2025-08" db="UniProtKB">
        <authorList>
            <consortium name="RefSeq"/>
        </authorList>
    </citation>
    <scope>IDENTIFICATION</scope>
</reference>
<evidence type="ECO:0000313" key="1">
    <source>
        <dbReference type="Proteomes" id="UP000694920"/>
    </source>
</evidence>
<dbReference type="Proteomes" id="UP000694920">
    <property type="component" value="Unplaced"/>
</dbReference>
<proteinExistence type="predicted"/>